<dbReference type="AlphaFoldDB" id="A0AAD4ZAA5"/>
<dbReference type="Pfam" id="PF13960">
    <property type="entry name" value="DUF4218"/>
    <property type="match status" value="1"/>
</dbReference>
<dbReference type="PANTHER" id="PTHR48258">
    <property type="entry name" value="DUF4218 DOMAIN-CONTAINING PROTEIN-RELATED"/>
    <property type="match status" value="1"/>
</dbReference>
<protein>
    <recommendedName>
        <fullName evidence="1">DUF4218 domain-containing protein</fullName>
    </recommendedName>
</protein>
<evidence type="ECO:0000259" key="1">
    <source>
        <dbReference type="Pfam" id="PF13960"/>
    </source>
</evidence>
<feature type="domain" description="DUF4218" evidence="1">
    <location>
        <begin position="293"/>
        <end position="383"/>
    </location>
</feature>
<dbReference type="InterPro" id="IPR025452">
    <property type="entry name" value="DUF4218"/>
</dbReference>
<dbReference type="PANTHER" id="PTHR48258:SF3">
    <property type="entry name" value="FK506-BINDING PROTEIN 4-LIKE ISOFORM X1"/>
    <property type="match status" value="1"/>
</dbReference>
<gene>
    <name evidence="2" type="ORF">L3X38_017590</name>
</gene>
<name>A0AAD4ZAA5_PRUDU</name>
<dbReference type="EMBL" id="JAJFAZ020000003">
    <property type="protein sequence ID" value="KAI5338319.1"/>
    <property type="molecule type" value="Genomic_DNA"/>
</dbReference>
<organism evidence="2 3">
    <name type="scientific">Prunus dulcis</name>
    <name type="common">Almond</name>
    <name type="synonym">Amygdalus dulcis</name>
    <dbReference type="NCBI Taxonomy" id="3755"/>
    <lineage>
        <taxon>Eukaryota</taxon>
        <taxon>Viridiplantae</taxon>
        <taxon>Streptophyta</taxon>
        <taxon>Embryophyta</taxon>
        <taxon>Tracheophyta</taxon>
        <taxon>Spermatophyta</taxon>
        <taxon>Magnoliopsida</taxon>
        <taxon>eudicotyledons</taxon>
        <taxon>Gunneridae</taxon>
        <taxon>Pentapetalae</taxon>
        <taxon>rosids</taxon>
        <taxon>fabids</taxon>
        <taxon>Rosales</taxon>
        <taxon>Rosaceae</taxon>
        <taxon>Amygdaloideae</taxon>
        <taxon>Amygdaleae</taxon>
        <taxon>Prunus</taxon>
    </lineage>
</organism>
<proteinExistence type="predicted"/>
<dbReference type="InterPro" id="IPR004242">
    <property type="entry name" value="Transposase_21"/>
</dbReference>
<evidence type="ECO:0000313" key="2">
    <source>
        <dbReference type="EMBL" id="KAI5338319.1"/>
    </source>
</evidence>
<dbReference type="Pfam" id="PF02992">
    <property type="entry name" value="Transposase_21"/>
    <property type="match status" value="1"/>
</dbReference>
<evidence type="ECO:0000313" key="3">
    <source>
        <dbReference type="Proteomes" id="UP001054821"/>
    </source>
</evidence>
<accession>A0AAD4ZAA5</accession>
<keyword evidence="3" id="KW-1185">Reference proteome</keyword>
<sequence>MRHPVDALASNGIDNKWPSFASDPRNLRLGLSSDGFNPFDDLSSKYSCWPVILVAYNLLPSLCMSKENLMLTLLIPGPRQPRNDIDIYLEPLVEDLKELWINGVSVYDAFNKSTFNLKAILMWTINDFPAYGNLSGYSTKEVLQVVKNFNNDWGKAKKKINTKRKRETDKYSIWPWKKKSVFFELPYWEKLLIRHNLDVMHIEKNVCESIVDTLLNMMGKTKDNLKSRKDLKDMGIRKNLHPDDDGDCKILCLKSHNYHVLVQQVLLVALRGLLPKGPRVAIFRLCAFFNEVCQRVIDKNKLEVLEDDVAETLCMLERFFPPSFFDVMIHLPIHLAQEARIGGLVQFRWMYPFERYTKELKGYVKNHSCNEDLEDENIVEGRLIGQGKLKILSSNLLEIAHGYVLTNISEVEPYIEMHLEELKCSDKRLLKSESLLQKRHKATFSAWLGNKVRKGDSSNMSNLMKWLACGPREEVTSYSGYVINGNRFHTKYAEKSTQNRVFMLKQKPYVDQVQETAHMLLENYVTIVL</sequence>
<comment type="caution">
    <text evidence="2">The sequence shown here is derived from an EMBL/GenBank/DDBJ whole genome shotgun (WGS) entry which is preliminary data.</text>
</comment>
<reference evidence="2 3" key="1">
    <citation type="journal article" date="2022" name="G3 (Bethesda)">
        <title>Whole-genome sequence and methylome profiling of the almond [Prunus dulcis (Mill.) D.A. Webb] cultivar 'Nonpareil'.</title>
        <authorList>
            <person name="D'Amico-Willman K.M."/>
            <person name="Ouma W.Z."/>
            <person name="Meulia T."/>
            <person name="Sideli G.M."/>
            <person name="Gradziel T.M."/>
            <person name="Fresnedo-Ramirez J."/>
        </authorList>
    </citation>
    <scope>NUCLEOTIDE SEQUENCE [LARGE SCALE GENOMIC DNA]</scope>
    <source>
        <strain evidence="2">Clone GOH B32 T37-40</strain>
    </source>
</reference>
<dbReference type="Proteomes" id="UP001054821">
    <property type="component" value="Chromosome 3"/>
</dbReference>